<evidence type="ECO:0000313" key="2">
    <source>
        <dbReference type="Proteomes" id="UP001341840"/>
    </source>
</evidence>
<proteinExistence type="predicted"/>
<dbReference type="EMBL" id="JASCZI010271883">
    <property type="protein sequence ID" value="MED6216676.1"/>
    <property type="molecule type" value="Genomic_DNA"/>
</dbReference>
<keyword evidence="2" id="KW-1185">Reference proteome</keyword>
<gene>
    <name evidence="1" type="ORF">PIB30_009822</name>
</gene>
<name>A0ABU6Z312_9FABA</name>
<sequence>MLMGLKSLRSVDPSSFRASATQVKLDSFGSVADSKKCRIAILKLSPTISHILLRNLKLYPSGPALYRWLLPTAKKHGVTDGSAVSKVTAKHEAKLVPNGLIFRAKRRHDGLILPTAKPSVITDGYTINDIAVVRSGGVVAFTDG</sequence>
<evidence type="ECO:0000313" key="1">
    <source>
        <dbReference type="EMBL" id="MED6216676.1"/>
    </source>
</evidence>
<organism evidence="1 2">
    <name type="scientific">Stylosanthes scabra</name>
    <dbReference type="NCBI Taxonomy" id="79078"/>
    <lineage>
        <taxon>Eukaryota</taxon>
        <taxon>Viridiplantae</taxon>
        <taxon>Streptophyta</taxon>
        <taxon>Embryophyta</taxon>
        <taxon>Tracheophyta</taxon>
        <taxon>Spermatophyta</taxon>
        <taxon>Magnoliopsida</taxon>
        <taxon>eudicotyledons</taxon>
        <taxon>Gunneridae</taxon>
        <taxon>Pentapetalae</taxon>
        <taxon>rosids</taxon>
        <taxon>fabids</taxon>
        <taxon>Fabales</taxon>
        <taxon>Fabaceae</taxon>
        <taxon>Papilionoideae</taxon>
        <taxon>50 kb inversion clade</taxon>
        <taxon>dalbergioids sensu lato</taxon>
        <taxon>Dalbergieae</taxon>
        <taxon>Pterocarpus clade</taxon>
        <taxon>Stylosanthes</taxon>
    </lineage>
</organism>
<protein>
    <submittedName>
        <fullName evidence="1">Uncharacterized protein</fullName>
    </submittedName>
</protein>
<reference evidence="1 2" key="1">
    <citation type="journal article" date="2023" name="Plants (Basel)">
        <title>Bridging the Gap: Combining Genomics and Transcriptomics Approaches to Understand Stylosanthes scabra, an Orphan Legume from the Brazilian Caatinga.</title>
        <authorList>
            <person name="Ferreira-Neto J.R.C."/>
            <person name="da Silva M.D."/>
            <person name="Binneck E."/>
            <person name="de Melo N.F."/>
            <person name="da Silva R.H."/>
            <person name="de Melo A.L.T.M."/>
            <person name="Pandolfi V."/>
            <person name="Bustamante F.O."/>
            <person name="Brasileiro-Vidal A.C."/>
            <person name="Benko-Iseppon A.M."/>
        </authorList>
    </citation>
    <scope>NUCLEOTIDE SEQUENCE [LARGE SCALE GENOMIC DNA]</scope>
    <source>
        <tissue evidence="1">Leaves</tissue>
    </source>
</reference>
<accession>A0ABU6Z312</accession>
<comment type="caution">
    <text evidence="1">The sequence shown here is derived from an EMBL/GenBank/DDBJ whole genome shotgun (WGS) entry which is preliminary data.</text>
</comment>
<dbReference type="Proteomes" id="UP001341840">
    <property type="component" value="Unassembled WGS sequence"/>
</dbReference>